<evidence type="ECO:0000313" key="8">
    <source>
        <dbReference type="EMBL" id="KKR42662.1"/>
    </source>
</evidence>
<protein>
    <recommendedName>
        <fullName evidence="6">Aminotransferase</fullName>
        <ecNumber evidence="6">2.6.1.-</ecNumber>
    </recommendedName>
</protein>
<comment type="caution">
    <text evidence="8">The sequence shown here is derived from an EMBL/GenBank/DDBJ whole genome shotgun (WGS) entry which is preliminary data.</text>
</comment>
<reference evidence="8 9" key="1">
    <citation type="journal article" date="2015" name="Nature">
        <title>rRNA introns, odd ribosomes, and small enigmatic genomes across a large radiation of phyla.</title>
        <authorList>
            <person name="Brown C.T."/>
            <person name="Hug L.A."/>
            <person name="Thomas B.C."/>
            <person name="Sharon I."/>
            <person name="Castelle C.J."/>
            <person name="Singh A."/>
            <person name="Wilkins M.J."/>
            <person name="Williams K.H."/>
            <person name="Banfield J.F."/>
        </authorList>
    </citation>
    <scope>NUCLEOTIDE SEQUENCE [LARGE SCALE GENOMIC DNA]</scope>
</reference>
<keyword evidence="4 6" id="KW-0808">Transferase</keyword>
<dbReference type="AlphaFoldDB" id="A0A0G0TXH3"/>
<dbReference type="PANTHER" id="PTHR46383">
    <property type="entry name" value="ASPARTATE AMINOTRANSFERASE"/>
    <property type="match status" value="1"/>
</dbReference>
<comment type="similarity">
    <text evidence="2 6">Belongs to the class-I pyridoxal-phosphate-dependent aminotransferase family.</text>
</comment>
<proteinExistence type="inferred from homology"/>
<dbReference type="InterPro" id="IPR015422">
    <property type="entry name" value="PyrdxlP-dep_Trfase_small"/>
</dbReference>
<keyword evidence="3 6" id="KW-0032">Aminotransferase</keyword>
<dbReference type="InterPro" id="IPR015421">
    <property type="entry name" value="PyrdxlP-dep_Trfase_major"/>
</dbReference>
<evidence type="ECO:0000256" key="2">
    <source>
        <dbReference type="ARBA" id="ARBA00007441"/>
    </source>
</evidence>
<dbReference type="EC" id="2.6.1.-" evidence="6"/>
<dbReference type="CDD" id="cd00609">
    <property type="entry name" value="AAT_like"/>
    <property type="match status" value="1"/>
</dbReference>
<accession>A0A0G0TXH3</accession>
<dbReference type="Gene3D" id="3.40.640.10">
    <property type="entry name" value="Type I PLP-dependent aspartate aminotransferase-like (Major domain)"/>
    <property type="match status" value="1"/>
</dbReference>
<dbReference type="GO" id="GO:0008483">
    <property type="term" value="F:transaminase activity"/>
    <property type="evidence" value="ECO:0007669"/>
    <property type="project" value="UniProtKB-KW"/>
</dbReference>
<dbReference type="GO" id="GO:0030170">
    <property type="term" value="F:pyridoxal phosphate binding"/>
    <property type="evidence" value="ECO:0007669"/>
    <property type="project" value="InterPro"/>
</dbReference>
<dbReference type="EMBL" id="LBYB01000001">
    <property type="protein sequence ID" value="KKR42662.1"/>
    <property type="molecule type" value="Genomic_DNA"/>
</dbReference>
<dbReference type="Pfam" id="PF00155">
    <property type="entry name" value="Aminotran_1_2"/>
    <property type="match status" value="1"/>
</dbReference>
<evidence type="ECO:0000259" key="7">
    <source>
        <dbReference type="Pfam" id="PF00155"/>
    </source>
</evidence>
<gene>
    <name evidence="8" type="ORF">UT77_C0001G0113</name>
</gene>
<dbReference type="PANTHER" id="PTHR46383:SF1">
    <property type="entry name" value="ASPARTATE AMINOTRANSFERASE"/>
    <property type="match status" value="1"/>
</dbReference>
<keyword evidence="5" id="KW-0663">Pyridoxal phosphate</keyword>
<evidence type="ECO:0000256" key="1">
    <source>
        <dbReference type="ARBA" id="ARBA00001933"/>
    </source>
</evidence>
<dbReference type="PROSITE" id="PS00105">
    <property type="entry name" value="AA_TRANSFER_CLASS_1"/>
    <property type="match status" value="1"/>
</dbReference>
<evidence type="ECO:0000256" key="5">
    <source>
        <dbReference type="ARBA" id="ARBA00022898"/>
    </source>
</evidence>
<evidence type="ECO:0000256" key="4">
    <source>
        <dbReference type="ARBA" id="ARBA00022679"/>
    </source>
</evidence>
<dbReference type="InterPro" id="IPR004838">
    <property type="entry name" value="NHTrfase_class1_PyrdxlP-BS"/>
</dbReference>
<dbReference type="Gene3D" id="3.90.1150.10">
    <property type="entry name" value="Aspartate Aminotransferase, domain 1"/>
    <property type="match status" value="1"/>
</dbReference>
<dbReference type="SUPFAM" id="SSF53383">
    <property type="entry name" value="PLP-dependent transferases"/>
    <property type="match status" value="1"/>
</dbReference>
<organism evidence="8 9">
    <name type="scientific">Candidatus Daviesbacteria bacterium GW2011_GWC2_40_12</name>
    <dbReference type="NCBI Taxonomy" id="1618431"/>
    <lineage>
        <taxon>Bacteria</taxon>
        <taxon>Candidatus Daviesiibacteriota</taxon>
    </lineage>
</organism>
<dbReference type="Proteomes" id="UP000034881">
    <property type="component" value="Unassembled WGS sequence"/>
</dbReference>
<dbReference type="FunFam" id="3.40.640.10:FF:000033">
    <property type="entry name" value="Aspartate aminotransferase"/>
    <property type="match status" value="1"/>
</dbReference>
<dbReference type="InterPro" id="IPR004839">
    <property type="entry name" value="Aminotransferase_I/II_large"/>
</dbReference>
<evidence type="ECO:0000313" key="9">
    <source>
        <dbReference type="Proteomes" id="UP000034881"/>
    </source>
</evidence>
<dbReference type="PATRIC" id="fig|1618431.3.peg.113"/>
<comment type="cofactor">
    <cofactor evidence="1 6">
        <name>pyridoxal 5'-phosphate</name>
        <dbReference type="ChEBI" id="CHEBI:597326"/>
    </cofactor>
</comment>
<dbReference type="GO" id="GO:0006520">
    <property type="term" value="P:amino acid metabolic process"/>
    <property type="evidence" value="ECO:0007669"/>
    <property type="project" value="InterPro"/>
</dbReference>
<name>A0A0G0TXH3_9BACT</name>
<evidence type="ECO:0000256" key="6">
    <source>
        <dbReference type="RuleBase" id="RU000481"/>
    </source>
</evidence>
<dbReference type="InterPro" id="IPR015424">
    <property type="entry name" value="PyrdxlP-dep_Trfase"/>
</dbReference>
<dbReference type="InterPro" id="IPR050596">
    <property type="entry name" value="AspAT/PAT-like"/>
</dbReference>
<sequence length="392" mass="43925">MKLASRMSKLEPEGAFKVLAEAVDLERQGKSIIHFEIGQPDFETPPNITEAAIKAIRSGKTKYTPSLGILPLRHAIADWTTKQKGIKVDVSQIAVTPSCKTALFTALASIVSPGDEVLYPDPAFPAYKILVEFFGGKAVSVPLTEKKQFSFDMNVFRRKISKKTKLIILNYPGNPTGTLIPKKDLEEIADLACRFKSWILTDEIYSRILYTQEPYHSIYSIPKIRKQTIIVDGFSKTYSMTGWRLGWLVAPKKIMKKIEYFLTHSFACTATFTQEAGLEAFLGPQKSVKEMVGEFKKRRDFVIETLNSMPGVTTLLPHGAFYAFPNIKSFGRTSQEIASFLLKEANVALLAGTAFGRFGEGYLRISYATDIQNLRLGLERIKKAFKKLKTLP</sequence>
<evidence type="ECO:0000256" key="3">
    <source>
        <dbReference type="ARBA" id="ARBA00022576"/>
    </source>
</evidence>
<feature type="domain" description="Aminotransferase class I/classII large" evidence="7">
    <location>
        <begin position="32"/>
        <end position="381"/>
    </location>
</feature>